<protein>
    <submittedName>
        <fullName evidence="1">Uncharacterized protein</fullName>
    </submittedName>
</protein>
<dbReference type="InterPro" id="IPR018652">
    <property type="entry name" value="DUF2082_NA-bd_Znr"/>
</dbReference>
<reference evidence="1 2" key="1">
    <citation type="submission" date="2018-07" db="EMBL/GenBank/DDBJ databases">
        <title>Comparative genomes isolates from brazilian mangrove.</title>
        <authorList>
            <person name="De Araujo J.E."/>
            <person name="Taketani R.G."/>
            <person name="Silva M.C.P."/>
            <person name="Lourenco M.V."/>
            <person name="Oliveira V.M."/>
            <person name="Andreote F.D."/>
        </authorList>
    </citation>
    <scope>NUCLEOTIDE SEQUENCE [LARGE SCALE GENOMIC DNA]</scope>
    <source>
        <strain evidence="1 2">HEX PRIS-MGV</strain>
    </source>
</reference>
<organism evidence="1 2">
    <name type="scientific">Bremerella cremea</name>
    <dbReference type="NCBI Taxonomy" id="1031537"/>
    <lineage>
        <taxon>Bacteria</taxon>
        <taxon>Pseudomonadati</taxon>
        <taxon>Planctomycetota</taxon>
        <taxon>Planctomycetia</taxon>
        <taxon>Pirellulales</taxon>
        <taxon>Pirellulaceae</taxon>
        <taxon>Bremerella</taxon>
    </lineage>
</organism>
<dbReference type="AlphaFoldDB" id="A0A368KU48"/>
<sequence length="165" mass="18742">MKPCMKGSASAGPFFMAEHRWKLAEFGAIIGTERRITGRQFRFEEPVMQCPACKKELAETQYRCPACNYGVRPSPLPQTGPRHLGDKCFDNKLAQTYRCGCCRSYGARVRRIATTGNGISRLMDWQCYEFIVASCIYCGLIQHYDPSIVDKTSNGWKSLDFLFDL</sequence>
<dbReference type="Pfam" id="PF09855">
    <property type="entry name" value="Zn_ribbon_13"/>
    <property type="match status" value="1"/>
</dbReference>
<comment type="caution">
    <text evidence="1">The sequence shown here is derived from an EMBL/GenBank/DDBJ whole genome shotgun (WGS) entry which is preliminary data.</text>
</comment>
<gene>
    <name evidence="1" type="ORF">DTL42_11430</name>
</gene>
<evidence type="ECO:0000313" key="2">
    <source>
        <dbReference type="Proteomes" id="UP000253562"/>
    </source>
</evidence>
<dbReference type="EMBL" id="QPEX01000024">
    <property type="protein sequence ID" value="RCS49147.1"/>
    <property type="molecule type" value="Genomic_DNA"/>
</dbReference>
<name>A0A368KU48_9BACT</name>
<evidence type="ECO:0000313" key="1">
    <source>
        <dbReference type="EMBL" id="RCS49147.1"/>
    </source>
</evidence>
<proteinExistence type="predicted"/>
<dbReference type="Proteomes" id="UP000253562">
    <property type="component" value="Unassembled WGS sequence"/>
</dbReference>
<accession>A0A368KU48</accession>